<dbReference type="InterPro" id="IPR013830">
    <property type="entry name" value="SGNH_hydro"/>
</dbReference>
<organism evidence="2 3">
    <name type="scientific">Pseudaestuariivita atlantica</name>
    <dbReference type="NCBI Taxonomy" id="1317121"/>
    <lineage>
        <taxon>Bacteria</taxon>
        <taxon>Pseudomonadati</taxon>
        <taxon>Pseudomonadota</taxon>
        <taxon>Alphaproteobacteria</taxon>
        <taxon>Rhodobacterales</taxon>
        <taxon>Paracoccaceae</taxon>
        <taxon>Pseudaestuariivita</taxon>
    </lineage>
</organism>
<dbReference type="Pfam" id="PF13472">
    <property type="entry name" value="Lipase_GDSL_2"/>
    <property type="match status" value="1"/>
</dbReference>
<proteinExistence type="predicted"/>
<dbReference type="InterPro" id="IPR036514">
    <property type="entry name" value="SGNH_hydro_sf"/>
</dbReference>
<dbReference type="Proteomes" id="UP000036938">
    <property type="component" value="Unassembled WGS sequence"/>
</dbReference>
<name>A0A0L1JR46_9RHOB</name>
<dbReference type="Gene3D" id="3.40.50.1110">
    <property type="entry name" value="SGNH hydrolase"/>
    <property type="match status" value="1"/>
</dbReference>
<dbReference type="RefSeq" id="WP_050530361.1">
    <property type="nucleotide sequence ID" value="NZ_AQQZ01000003.1"/>
</dbReference>
<evidence type="ECO:0000313" key="2">
    <source>
        <dbReference type="EMBL" id="KNG94210.1"/>
    </source>
</evidence>
<comment type="caution">
    <text evidence="2">The sequence shown here is derived from an EMBL/GenBank/DDBJ whole genome shotgun (WGS) entry which is preliminary data.</text>
</comment>
<dbReference type="STRING" id="1317121.ATO11_08285"/>
<protein>
    <recommendedName>
        <fullName evidence="1">SGNH hydrolase-type esterase domain-containing protein</fullName>
    </recommendedName>
</protein>
<feature type="domain" description="SGNH hydrolase-type esterase" evidence="1">
    <location>
        <begin position="54"/>
        <end position="219"/>
    </location>
</feature>
<gene>
    <name evidence="2" type="ORF">ATO11_08285</name>
</gene>
<dbReference type="EMBL" id="AQQZ01000003">
    <property type="protein sequence ID" value="KNG94210.1"/>
    <property type="molecule type" value="Genomic_DNA"/>
</dbReference>
<dbReference type="GO" id="GO:0016788">
    <property type="term" value="F:hydrolase activity, acting on ester bonds"/>
    <property type="evidence" value="ECO:0007669"/>
    <property type="project" value="UniProtKB-ARBA"/>
</dbReference>
<reference evidence="2 3" key="1">
    <citation type="journal article" date="2015" name="Int. J. Syst. Evol. Microbiol.">
        <title>Aestuariivita atlantica sp. nov., isolated from deep sea sediment of the Atlantic Ocean.</title>
        <authorList>
            <person name="Li G."/>
            <person name="Lai Q."/>
            <person name="Du Y."/>
            <person name="Liu X."/>
            <person name="Sun F."/>
            <person name="Shao Z."/>
        </authorList>
    </citation>
    <scope>NUCLEOTIDE SEQUENCE [LARGE SCALE GENOMIC DNA]</scope>
    <source>
        <strain evidence="2 3">22II-S11-z3</strain>
    </source>
</reference>
<keyword evidence="3" id="KW-1185">Reference proteome</keyword>
<dbReference type="OrthoDB" id="9804395at2"/>
<accession>A0A0L1JR46</accession>
<evidence type="ECO:0000259" key="1">
    <source>
        <dbReference type="Pfam" id="PF13472"/>
    </source>
</evidence>
<dbReference type="AlphaFoldDB" id="A0A0L1JR46"/>
<sequence length="241" mass="26144">MSRATPLIDWPLRAVLFPVLVAQALSVRRTAQILDEPPGPRSGGKKGGLRLLIIGDSSAAGIGCEHQEQALSHLLPAHLLPDIPTDWRLIAQTGARTGDVLDWLDTDPPGPVDIAVTALGVNDVTKLTTRGQWRDRQAALYDRLGQLGARRVYACGLPPVAHFPLLPEPLRWVLGRQAAAFDATLADLCRDHPLARHVPFEFDMVVEDMSPDGFHPGPGIYAGWARHLAGIIRSDRAAGRI</sequence>
<dbReference type="SUPFAM" id="SSF52266">
    <property type="entry name" value="SGNH hydrolase"/>
    <property type="match status" value="1"/>
</dbReference>
<dbReference type="CDD" id="cd01836">
    <property type="entry name" value="FeeA_FeeB_like"/>
    <property type="match status" value="1"/>
</dbReference>
<evidence type="ECO:0000313" key="3">
    <source>
        <dbReference type="Proteomes" id="UP000036938"/>
    </source>
</evidence>